<dbReference type="STRING" id="158190.SpiGrapes_3171"/>
<name>G8QQI6_SPHPG</name>
<dbReference type="RefSeq" id="WP_014271755.1">
    <property type="nucleotide sequence ID" value="NC_016633.1"/>
</dbReference>
<dbReference type="InterPro" id="IPR011013">
    <property type="entry name" value="Gal_mutarotase_sf_dom"/>
</dbReference>
<dbReference type="Proteomes" id="UP000005632">
    <property type="component" value="Chromosome"/>
</dbReference>
<proteinExistence type="predicted"/>
<dbReference type="SUPFAM" id="SSF74650">
    <property type="entry name" value="Galactose mutarotase-like"/>
    <property type="match status" value="1"/>
</dbReference>
<dbReference type="KEGG" id="sgp:SpiGrapes_3171"/>
<dbReference type="HOGENOM" id="CLU_057834_1_0_12"/>
<dbReference type="EMBL" id="CP003155">
    <property type="protein sequence ID" value="AEV30916.1"/>
    <property type="molecule type" value="Genomic_DNA"/>
</dbReference>
<dbReference type="AlphaFoldDB" id="G8QQI6"/>
<protein>
    <submittedName>
        <fullName evidence="1">Galactose mutarotase-like enzyme</fullName>
    </submittedName>
</protein>
<gene>
    <name evidence="1" type="ordered locus">SpiGrapes_3171</name>
</gene>
<dbReference type="GO" id="GO:0005975">
    <property type="term" value="P:carbohydrate metabolic process"/>
    <property type="evidence" value="ECO:0007669"/>
    <property type="project" value="InterPro"/>
</dbReference>
<evidence type="ECO:0000313" key="1">
    <source>
        <dbReference type="EMBL" id="AEV30916.1"/>
    </source>
</evidence>
<organism evidence="1 2">
    <name type="scientific">Sphaerochaeta pleomorpha (strain ATCC BAA-1885 / DSM 22778 / Grapes)</name>
    <dbReference type="NCBI Taxonomy" id="158190"/>
    <lineage>
        <taxon>Bacteria</taxon>
        <taxon>Pseudomonadati</taxon>
        <taxon>Spirochaetota</taxon>
        <taxon>Spirochaetia</taxon>
        <taxon>Spirochaetales</taxon>
        <taxon>Sphaerochaetaceae</taxon>
        <taxon>Sphaerochaeta</taxon>
    </lineage>
</organism>
<dbReference type="Pfam" id="PF01263">
    <property type="entry name" value="Aldose_epim"/>
    <property type="match status" value="1"/>
</dbReference>
<dbReference type="InterPro" id="IPR008183">
    <property type="entry name" value="Aldose_1/G6P_1-epimerase"/>
</dbReference>
<evidence type="ECO:0000313" key="2">
    <source>
        <dbReference type="Proteomes" id="UP000005632"/>
    </source>
</evidence>
<sequence>MFFTLSNEFLHLTIDSLGARPCSISTPQGLSYLTDPAIQSSPFLFPFVGRQCNNRYTYRGTGYEIPIHGFIRNKEFSVEYQDNNSLTLFCCSDADTLSQYPFPFRFDLTYRLRENCLEIIPKVTNTGKEAMYYGFGFHPAFNAPIEGGEFSHCFLEFPKATVLEEQPIALSKLALEKRLPFPLKESRLDLTHELFDNDARILYGTGGEVTFSQRHSPHRLTICYDTFPQLVIWQRPKMKGNTICLEPCTSLPAFDGKTTELTEQKDLVFLASNTSREHAISIVFA</sequence>
<dbReference type="eggNOG" id="COG2017">
    <property type="taxonomic scope" value="Bacteria"/>
</dbReference>
<dbReference type="Gene3D" id="2.70.98.10">
    <property type="match status" value="1"/>
</dbReference>
<dbReference type="GO" id="GO:0030246">
    <property type="term" value="F:carbohydrate binding"/>
    <property type="evidence" value="ECO:0007669"/>
    <property type="project" value="InterPro"/>
</dbReference>
<reference evidence="1 2" key="1">
    <citation type="submission" date="2011-11" db="EMBL/GenBank/DDBJ databases">
        <title>Complete sequence of Spirochaeta sp. grapes.</title>
        <authorList>
            <consortium name="US DOE Joint Genome Institute"/>
            <person name="Lucas S."/>
            <person name="Han J."/>
            <person name="Lapidus A."/>
            <person name="Cheng J.-F."/>
            <person name="Goodwin L."/>
            <person name="Pitluck S."/>
            <person name="Peters L."/>
            <person name="Ovchinnikova G."/>
            <person name="Munk A.C."/>
            <person name="Detter J.C."/>
            <person name="Han C."/>
            <person name="Tapia R."/>
            <person name="Land M."/>
            <person name="Hauser L."/>
            <person name="Kyrpides N."/>
            <person name="Ivanova N."/>
            <person name="Pagani I."/>
            <person name="Ritalahtilisa K."/>
            <person name="Loeffler F."/>
            <person name="Woyke T."/>
        </authorList>
    </citation>
    <scope>NUCLEOTIDE SEQUENCE [LARGE SCALE GENOMIC DNA]</scope>
    <source>
        <strain evidence="2">ATCC BAA-1885 / DSM 22778 / Grapes</strain>
    </source>
</reference>
<dbReference type="OrthoDB" id="9795355at2"/>
<keyword evidence="2" id="KW-1185">Reference proteome</keyword>
<dbReference type="GO" id="GO:0016853">
    <property type="term" value="F:isomerase activity"/>
    <property type="evidence" value="ECO:0007669"/>
    <property type="project" value="InterPro"/>
</dbReference>
<dbReference type="InterPro" id="IPR014718">
    <property type="entry name" value="GH-type_carb-bd"/>
</dbReference>
<accession>G8QQI6</accession>